<dbReference type="EMBL" id="UGYO01000002">
    <property type="protein sequence ID" value="SUJ00145.1"/>
    <property type="molecule type" value="Genomic_DNA"/>
</dbReference>
<gene>
    <name evidence="3" type="ORF">NCTC10738_03074</name>
</gene>
<keyword evidence="2" id="KW-0812">Transmembrane</keyword>
<feature type="transmembrane region" description="Helical" evidence="2">
    <location>
        <begin position="6"/>
        <end position="24"/>
    </location>
</feature>
<evidence type="ECO:0000256" key="2">
    <source>
        <dbReference type="SAM" id="Phobius"/>
    </source>
</evidence>
<keyword evidence="2" id="KW-1133">Transmembrane helix</keyword>
<keyword evidence="4" id="KW-1185">Reference proteome</keyword>
<evidence type="ECO:0000313" key="4">
    <source>
        <dbReference type="Proteomes" id="UP000254069"/>
    </source>
</evidence>
<organism evidence="3 4">
    <name type="scientific">Shewanella algae</name>
    <dbReference type="NCBI Taxonomy" id="38313"/>
    <lineage>
        <taxon>Bacteria</taxon>
        <taxon>Pseudomonadati</taxon>
        <taxon>Pseudomonadota</taxon>
        <taxon>Gammaproteobacteria</taxon>
        <taxon>Alteromonadales</taxon>
        <taxon>Shewanellaceae</taxon>
        <taxon>Shewanella</taxon>
    </lineage>
</organism>
<dbReference type="Proteomes" id="UP000254069">
    <property type="component" value="Unassembled WGS sequence"/>
</dbReference>
<sequence>MQIEPSSIVVFLIGGFSGGLLTYLKEKGKNRALLEDIKKIEGEKQDVSHKYAQKLEKLRRDHTIEIEQRKYQYEAKQTQYINFFAKLDEYTRDANQKIKGDVTSKFSSFMMNFVSAEMNNDKEKAALTVNEFMEFNQNTMNDINAGYISLKQETNAIRLVCTTETERLINTMESNIHELTELSFSYLSSLCSPQGYDNPDSFDSDLSALQEKAKAVEESKNLLKENMKKELNEI</sequence>
<evidence type="ECO:0000256" key="1">
    <source>
        <dbReference type="SAM" id="Coils"/>
    </source>
</evidence>
<accession>A0A380BEH0</accession>
<feature type="coiled-coil region" evidence="1">
    <location>
        <begin position="206"/>
        <end position="233"/>
    </location>
</feature>
<reference evidence="3 4" key="1">
    <citation type="submission" date="2018-06" db="EMBL/GenBank/DDBJ databases">
        <authorList>
            <consortium name="Pathogen Informatics"/>
            <person name="Doyle S."/>
        </authorList>
    </citation>
    <scope>NUCLEOTIDE SEQUENCE [LARGE SCALE GENOMIC DNA]</scope>
    <source>
        <strain evidence="3 4">NCTC10738</strain>
    </source>
</reference>
<protein>
    <submittedName>
        <fullName evidence="3">Uncharacterized protein</fullName>
    </submittedName>
</protein>
<dbReference type="RefSeq" id="WP_096142758.1">
    <property type="nucleotide sequence ID" value="NZ_CP047422.1"/>
</dbReference>
<dbReference type="AlphaFoldDB" id="A0A380BEH0"/>
<evidence type="ECO:0000313" key="3">
    <source>
        <dbReference type="EMBL" id="SUJ00145.1"/>
    </source>
</evidence>
<proteinExistence type="predicted"/>
<name>A0A380BEH0_9GAMM</name>
<keyword evidence="2" id="KW-0472">Membrane</keyword>
<keyword evidence="1" id="KW-0175">Coiled coil</keyword>